<reference evidence="1 2" key="1">
    <citation type="submission" date="2020-01" db="EMBL/GenBank/DDBJ databases">
        <title>Draft genome sequence of Cand. Neptunochlamydia vexilliferae K9.</title>
        <authorList>
            <person name="Schulz F."/>
            <person name="Koestlbacher S."/>
            <person name="Wascher F."/>
            <person name="Pizzetti I."/>
            <person name="Horn M."/>
        </authorList>
    </citation>
    <scope>NUCLEOTIDE SEQUENCE [LARGE SCALE GENOMIC DNA]</scope>
    <source>
        <strain evidence="1 2">K9</strain>
    </source>
</reference>
<feature type="non-terminal residue" evidence="1">
    <location>
        <position position="1"/>
    </location>
</feature>
<accession>A0ABS0AZG7</accession>
<organism evidence="1 2">
    <name type="scientific">Candidatus Neptunichlamydia vexilliferae</name>
    <dbReference type="NCBI Taxonomy" id="1651774"/>
    <lineage>
        <taxon>Bacteria</taxon>
        <taxon>Pseudomonadati</taxon>
        <taxon>Chlamydiota</taxon>
        <taxon>Chlamydiia</taxon>
        <taxon>Parachlamydiales</taxon>
        <taxon>Simkaniaceae</taxon>
        <taxon>Candidatus Neptunichlamydia</taxon>
    </lineage>
</organism>
<name>A0ABS0AZG7_9BACT</name>
<dbReference type="EMBL" id="JAAEJV010000026">
    <property type="protein sequence ID" value="MBF5059521.1"/>
    <property type="molecule type" value="Genomic_DNA"/>
</dbReference>
<proteinExistence type="predicted"/>
<comment type="caution">
    <text evidence="1">The sequence shown here is derived from an EMBL/GenBank/DDBJ whole genome shotgun (WGS) entry which is preliminary data.</text>
</comment>
<evidence type="ECO:0000313" key="1">
    <source>
        <dbReference type="EMBL" id="MBF5059521.1"/>
    </source>
</evidence>
<sequence>YRQLANKCVLLRFIWKKNGIVHREELICIPDTPIRKYCSENKDQLKGNKDTINKIRRSIVASSLYK</sequence>
<protein>
    <submittedName>
        <fullName evidence="1">Uncharacterized protein</fullName>
    </submittedName>
</protein>
<dbReference type="Proteomes" id="UP001194714">
    <property type="component" value="Unassembled WGS sequence"/>
</dbReference>
<gene>
    <name evidence="1" type="ORF">NEPTK9_001035</name>
</gene>
<dbReference type="RefSeq" id="WP_228547040.1">
    <property type="nucleotide sequence ID" value="NZ_JAAEJV010000026.1"/>
</dbReference>
<keyword evidence="2" id="KW-1185">Reference proteome</keyword>
<evidence type="ECO:0000313" key="2">
    <source>
        <dbReference type="Proteomes" id="UP001194714"/>
    </source>
</evidence>